<dbReference type="AlphaFoldDB" id="A0A1G2LCF5"/>
<dbReference type="Proteomes" id="UP000176705">
    <property type="component" value="Unassembled WGS sequence"/>
</dbReference>
<accession>A0A1G2LCF5</accession>
<dbReference type="STRING" id="1802280.A3B37_00085"/>
<dbReference type="EMBL" id="MHQS01000015">
    <property type="protein sequence ID" value="OHA08489.1"/>
    <property type="molecule type" value="Genomic_DNA"/>
</dbReference>
<evidence type="ECO:0000313" key="1">
    <source>
        <dbReference type="EMBL" id="OHA08489.1"/>
    </source>
</evidence>
<organism evidence="1 2">
    <name type="scientific">Candidatus Sungbacteria bacterium RIFCSPLOWO2_01_FULL_59_16</name>
    <dbReference type="NCBI Taxonomy" id="1802280"/>
    <lineage>
        <taxon>Bacteria</taxon>
        <taxon>Candidatus Sungiibacteriota</taxon>
    </lineage>
</organism>
<proteinExistence type="predicted"/>
<comment type="caution">
    <text evidence="1">The sequence shown here is derived from an EMBL/GenBank/DDBJ whole genome shotgun (WGS) entry which is preliminary data.</text>
</comment>
<evidence type="ECO:0000313" key="2">
    <source>
        <dbReference type="Proteomes" id="UP000176705"/>
    </source>
</evidence>
<name>A0A1G2LCF5_9BACT</name>
<gene>
    <name evidence="1" type="ORF">A3B37_00085</name>
</gene>
<reference evidence="1 2" key="1">
    <citation type="journal article" date="2016" name="Nat. Commun.">
        <title>Thousands of microbial genomes shed light on interconnected biogeochemical processes in an aquifer system.</title>
        <authorList>
            <person name="Anantharaman K."/>
            <person name="Brown C.T."/>
            <person name="Hug L.A."/>
            <person name="Sharon I."/>
            <person name="Castelle C.J."/>
            <person name="Probst A.J."/>
            <person name="Thomas B.C."/>
            <person name="Singh A."/>
            <person name="Wilkins M.J."/>
            <person name="Karaoz U."/>
            <person name="Brodie E.L."/>
            <person name="Williams K.H."/>
            <person name="Hubbard S.S."/>
            <person name="Banfield J.F."/>
        </authorList>
    </citation>
    <scope>NUCLEOTIDE SEQUENCE [LARGE SCALE GENOMIC DNA]</scope>
</reference>
<sequence>MFGFRERRQLIISLLIVAVLVAVGYVAVRTLLPEPTCEDGRRNQGEEDVDCGEPCVPCVLKHPKELEVFWVRAVRSRGSAYDVAARISNPNAKLGARSIEYEFELFDAADLPVAARRGSAFAYPGENLHLVEIGLDVGEREAARAAVTVRRVEWVIADEVAPDIAAGGREYLTEEDVEGRRRSAIRAVITNRTLEDLPEVAVSAIVFDGQGNLFAVHRTVLGDLGAAESKPVKFVWGEMFADAPGSFAIEARSAALLPSDRP</sequence>
<protein>
    <submittedName>
        <fullName evidence="1">Uncharacterized protein</fullName>
    </submittedName>
</protein>